<keyword evidence="2" id="KW-1003">Cell membrane</keyword>
<organism evidence="7 8">
    <name type="scientific">Boseongicola aestuarii</name>
    <dbReference type="NCBI Taxonomy" id="1470561"/>
    <lineage>
        <taxon>Bacteria</taxon>
        <taxon>Pseudomonadati</taxon>
        <taxon>Pseudomonadota</taxon>
        <taxon>Alphaproteobacteria</taxon>
        <taxon>Rhodobacterales</taxon>
        <taxon>Paracoccaceae</taxon>
        <taxon>Boseongicola</taxon>
    </lineage>
</organism>
<dbReference type="InterPro" id="IPR017039">
    <property type="entry name" value="Virul_fac_BrkB"/>
</dbReference>
<sequence length="293" mass="31379">MEETTPKPTQARPLLRGISLKQWGFILWRVLRRMGPDQLGVIAAGVAFYALLAVFPAIAALTALAGLFTEADAVVGQLQFFTQYLPEEAALILINQANTVASSSDEGLSLALALGVGFAIYLSTRATTSLIHGLNIAFKEQESRGIVAFWSTVILLTATLLFGVLILALLLIGLPTALAFVPLDVGTEQTLAAARWILVAAVVIAGMSILYRWGPSHGAARWKWLTPGTMISSALWYLGTIGFSIYVANFGNYNQTFGSLGGVIILLTWLWLSAFIILLGALLDAEVNAEIGL</sequence>
<evidence type="ECO:0000256" key="4">
    <source>
        <dbReference type="ARBA" id="ARBA00022989"/>
    </source>
</evidence>
<comment type="subcellular location">
    <subcellularLocation>
        <location evidence="1">Cell membrane</location>
        <topology evidence="1">Multi-pass membrane protein</topology>
    </subcellularLocation>
</comment>
<evidence type="ECO:0000256" key="3">
    <source>
        <dbReference type="ARBA" id="ARBA00022692"/>
    </source>
</evidence>
<dbReference type="AlphaFoldDB" id="A0A238IWU3"/>
<dbReference type="EMBL" id="FXXQ01000001">
    <property type="protein sequence ID" value="SMX22452.1"/>
    <property type="molecule type" value="Genomic_DNA"/>
</dbReference>
<name>A0A238IWU3_9RHOB</name>
<dbReference type="Proteomes" id="UP000201838">
    <property type="component" value="Unassembled WGS sequence"/>
</dbReference>
<keyword evidence="8" id="KW-1185">Reference proteome</keyword>
<evidence type="ECO:0000256" key="1">
    <source>
        <dbReference type="ARBA" id="ARBA00004651"/>
    </source>
</evidence>
<gene>
    <name evidence="7" type="ORF">BOA8489_00548</name>
</gene>
<dbReference type="Pfam" id="PF03631">
    <property type="entry name" value="Virul_fac_BrkB"/>
    <property type="match status" value="1"/>
</dbReference>
<accession>A0A238IWU3</accession>
<reference evidence="7 8" key="1">
    <citation type="submission" date="2017-05" db="EMBL/GenBank/DDBJ databases">
        <authorList>
            <person name="Song R."/>
            <person name="Chenine A.L."/>
            <person name="Ruprecht R.M."/>
        </authorList>
    </citation>
    <scope>NUCLEOTIDE SEQUENCE [LARGE SCALE GENOMIC DNA]</scope>
    <source>
        <strain evidence="7 8">CECT 8489</strain>
    </source>
</reference>
<keyword evidence="3 6" id="KW-0812">Transmembrane</keyword>
<dbReference type="PIRSF" id="PIRSF035875">
    <property type="entry name" value="RNase_BN"/>
    <property type="match status" value="1"/>
</dbReference>
<feature type="transmembrane region" description="Helical" evidence="6">
    <location>
        <begin position="260"/>
        <end position="283"/>
    </location>
</feature>
<dbReference type="GO" id="GO:0005886">
    <property type="term" value="C:plasma membrane"/>
    <property type="evidence" value="ECO:0007669"/>
    <property type="project" value="UniProtKB-SubCell"/>
</dbReference>
<dbReference type="RefSeq" id="WP_176440184.1">
    <property type="nucleotide sequence ID" value="NZ_FXXQ01000001.1"/>
</dbReference>
<feature type="transmembrane region" description="Helical" evidence="6">
    <location>
        <begin position="225"/>
        <end position="248"/>
    </location>
</feature>
<keyword evidence="5 6" id="KW-0472">Membrane</keyword>
<feature type="transmembrane region" description="Helical" evidence="6">
    <location>
        <begin position="107"/>
        <end position="124"/>
    </location>
</feature>
<feature type="transmembrane region" description="Helical" evidence="6">
    <location>
        <begin position="145"/>
        <end position="173"/>
    </location>
</feature>
<evidence type="ECO:0000256" key="6">
    <source>
        <dbReference type="SAM" id="Phobius"/>
    </source>
</evidence>
<protein>
    <submittedName>
        <fullName evidence="7">Uncharacterized protein</fullName>
    </submittedName>
</protein>
<evidence type="ECO:0000256" key="2">
    <source>
        <dbReference type="ARBA" id="ARBA00022475"/>
    </source>
</evidence>
<feature type="transmembrane region" description="Helical" evidence="6">
    <location>
        <begin position="193"/>
        <end position="213"/>
    </location>
</feature>
<feature type="transmembrane region" description="Helical" evidence="6">
    <location>
        <begin position="39"/>
        <end position="68"/>
    </location>
</feature>
<evidence type="ECO:0000313" key="8">
    <source>
        <dbReference type="Proteomes" id="UP000201838"/>
    </source>
</evidence>
<dbReference type="NCBIfam" id="TIGR00765">
    <property type="entry name" value="yihY_not_rbn"/>
    <property type="match status" value="1"/>
</dbReference>
<proteinExistence type="predicted"/>
<keyword evidence="4 6" id="KW-1133">Transmembrane helix</keyword>
<dbReference type="PANTHER" id="PTHR30213:SF0">
    <property type="entry name" value="UPF0761 MEMBRANE PROTEIN YIHY"/>
    <property type="match status" value="1"/>
</dbReference>
<evidence type="ECO:0000313" key="7">
    <source>
        <dbReference type="EMBL" id="SMX22452.1"/>
    </source>
</evidence>
<evidence type="ECO:0000256" key="5">
    <source>
        <dbReference type="ARBA" id="ARBA00023136"/>
    </source>
</evidence>
<dbReference type="PANTHER" id="PTHR30213">
    <property type="entry name" value="INNER MEMBRANE PROTEIN YHJD"/>
    <property type="match status" value="1"/>
</dbReference>